<protein>
    <submittedName>
        <fullName evidence="2">Uncharacterized protein</fullName>
    </submittedName>
</protein>
<dbReference type="InterPro" id="IPR002110">
    <property type="entry name" value="Ankyrin_rpt"/>
</dbReference>
<comment type="caution">
    <text evidence="2">The sequence shown here is derived from an EMBL/GenBank/DDBJ whole genome shotgun (WGS) entry which is preliminary data.</text>
</comment>
<keyword evidence="1" id="KW-0040">ANK repeat</keyword>
<dbReference type="PROSITE" id="PS50088">
    <property type="entry name" value="ANK_REPEAT"/>
    <property type="match status" value="2"/>
</dbReference>
<organism evidence="2 3">
    <name type="scientific">Nicotiana attenuata</name>
    <name type="common">Coyote tobacco</name>
    <dbReference type="NCBI Taxonomy" id="49451"/>
    <lineage>
        <taxon>Eukaryota</taxon>
        <taxon>Viridiplantae</taxon>
        <taxon>Streptophyta</taxon>
        <taxon>Embryophyta</taxon>
        <taxon>Tracheophyta</taxon>
        <taxon>Spermatophyta</taxon>
        <taxon>Magnoliopsida</taxon>
        <taxon>eudicotyledons</taxon>
        <taxon>Gunneridae</taxon>
        <taxon>Pentapetalae</taxon>
        <taxon>asterids</taxon>
        <taxon>lamiids</taxon>
        <taxon>Solanales</taxon>
        <taxon>Solanaceae</taxon>
        <taxon>Nicotianoideae</taxon>
        <taxon>Nicotianeae</taxon>
        <taxon>Nicotiana</taxon>
    </lineage>
</organism>
<dbReference type="KEGG" id="nau:109231873"/>
<dbReference type="AlphaFoldDB" id="A0A1J6ILN8"/>
<reference evidence="2" key="1">
    <citation type="submission" date="2016-11" db="EMBL/GenBank/DDBJ databases">
        <title>The genome of Nicotiana attenuata.</title>
        <authorList>
            <person name="Xu S."/>
            <person name="Brockmoeller T."/>
            <person name="Gaquerel E."/>
            <person name="Navarro A."/>
            <person name="Kuhl H."/>
            <person name="Gase K."/>
            <person name="Ling Z."/>
            <person name="Zhou W."/>
            <person name="Kreitzer C."/>
            <person name="Stanke M."/>
            <person name="Tang H."/>
            <person name="Lyons E."/>
            <person name="Pandey P."/>
            <person name="Pandey S.P."/>
            <person name="Timmermann B."/>
            <person name="Baldwin I.T."/>
        </authorList>
    </citation>
    <scope>NUCLEOTIDE SEQUENCE [LARGE SCALE GENOMIC DNA]</scope>
    <source>
        <strain evidence="2">UT</strain>
    </source>
</reference>
<dbReference type="SMART" id="SM00248">
    <property type="entry name" value="ANK"/>
    <property type="match status" value="4"/>
</dbReference>
<dbReference type="SMR" id="A0A1J6ILN8"/>
<keyword evidence="3" id="KW-1185">Reference proteome</keyword>
<dbReference type="InterPro" id="IPR036770">
    <property type="entry name" value="Ankyrin_rpt-contain_sf"/>
</dbReference>
<sequence length="169" mass="19037">MAVMSTEQIFFSKAYILSSDNDIEESLALVREEGFISLNQRCDTMLHFLAIEGNVAAFRALIEEGLLGREALRKKNVKGCTSLHEAARYGEKEVAEIMLMQDIDLAHLKDEARETPLYKAAEYGKDEVFRLLEDFGSDCFAKRNDGCTVLHAAVDGEHYRMLANLIQRG</sequence>
<evidence type="ECO:0000256" key="1">
    <source>
        <dbReference type="PROSITE-ProRule" id="PRU00023"/>
    </source>
</evidence>
<dbReference type="Pfam" id="PF12796">
    <property type="entry name" value="Ank_2"/>
    <property type="match status" value="2"/>
</dbReference>
<dbReference type="Gramene" id="OIS99794">
    <property type="protein sequence ID" value="OIS99794"/>
    <property type="gene ID" value="A4A49_28685"/>
</dbReference>
<accession>A0A1J6ILN8</accession>
<dbReference type="Proteomes" id="UP000187609">
    <property type="component" value="Unassembled WGS sequence"/>
</dbReference>
<gene>
    <name evidence="2" type="ORF">A4A49_28685</name>
</gene>
<dbReference type="PANTHER" id="PTHR24121:SF15">
    <property type="entry name" value="ANKYRIN REPEAT PROTEIN"/>
    <property type="match status" value="1"/>
</dbReference>
<dbReference type="PROSITE" id="PS50297">
    <property type="entry name" value="ANK_REP_REGION"/>
    <property type="match status" value="1"/>
</dbReference>
<proteinExistence type="predicted"/>
<dbReference type="PANTHER" id="PTHR24121">
    <property type="entry name" value="NO MECHANORECEPTOR POTENTIAL C, ISOFORM D-RELATED"/>
    <property type="match status" value="1"/>
</dbReference>
<name>A0A1J6ILN8_NICAT</name>
<evidence type="ECO:0000313" key="3">
    <source>
        <dbReference type="Proteomes" id="UP000187609"/>
    </source>
</evidence>
<dbReference type="SUPFAM" id="SSF48403">
    <property type="entry name" value="Ankyrin repeat"/>
    <property type="match status" value="1"/>
</dbReference>
<dbReference type="Gene3D" id="1.25.40.20">
    <property type="entry name" value="Ankyrin repeat-containing domain"/>
    <property type="match status" value="1"/>
</dbReference>
<dbReference type="STRING" id="49451.A0A1J6ILN8"/>
<feature type="repeat" description="ANK" evidence="1">
    <location>
        <begin position="78"/>
        <end position="110"/>
    </location>
</feature>
<feature type="repeat" description="ANK" evidence="1">
    <location>
        <begin position="145"/>
        <end position="169"/>
    </location>
</feature>
<dbReference type="OrthoDB" id="1685743at2759"/>
<dbReference type="EMBL" id="MJEQ01037190">
    <property type="protein sequence ID" value="OIS99794.1"/>
    <property type="molecule type" value="Genomic_DNA"/>
</dbReference>
<evidence type="ECO:0000313" key="2">
    <source>
        <dbReference type="EMBL" id="OIS99794.1"/>
    </source>
</evidence>